<accession>A0A9X3E104</accession>
<gene>
    <name evidence="1" type="ORF">OSH07_10445</name>
</gene>
<dbReference type="AlphaFoldDB" id="A0A9X3E104"/>
<dbReference type="InterPro" id="IPR054438">
    <property type="entry name" value="Struct_cement_gp24/gp6"/>
</dbReference>
<dbReference type="RefSeq" id="WP_266338571.1">
    <property type="nucleotide sequence ID" value="NZ_JAPKNK010000003.1"/>
</dbReference>
<keyword evidence="2" id="KW-1185">Reference proteome</keyword>
<dbReference type="EMBL" id="JAPKNK010000003">
    <property type="protein sequence ID" value="MCX5569610.1"/>
    <property type="molecule type" value="Genomic_DNA"/>
</dbReference>
<dbReference type="Proteomes" id="UP001144805">
    <property type="component" value="Unassembled WGS sequence"/>
</dbReference>
<protein>
    <submittedName>
        <fullName evidence="1">DUF2190 family protein</fullName>
    </submittedName>
</protein>
<organism evidence="1 2">
    <name type="scientific">Kaistia nematophila</name>
    <dbReference type="NCBI Taxonomy" id="2994654"/>
    <lineage>
        <taxon>Bacteria</taxon>
        <taxon>Pseudomonadati</taxon>
        <taxon>Pseudomonadota</taxon>
        <taxon>Alphaproteobacteria</taxon>
        <taxon>Hyphomicrobiales</taxon>
        <taxon>Kaistiaceae</taxon>
        <taxon>Kaistia</taxon>
    </lineage>
</organism>
<evidence type="ECO:0000313" key="2">
    <source>
        <dbReference type="Proteomes" id="UP001144805"/>
    </source>
</evidence>
<name>A0A9X3E104_9HYPH</name>
<comment type="caution">
    <text evidence="1">The sequence shown here is derived from an EMBL/GenBank/DDBJ whole genome shotgun (WGS) entry which is preliminary data.</text>
</comment>
<sequence>MPTIQSTYNATHARWYEGMVLNQEPADIVTRVAEDAEGIGFGKVAVQGTADNQVVDSEATAKFVGIAVADPGQPADIYAQYANVAVMKRGVIVVQASEAVAVGDPVYYTPASGVLSKTATSNTLIAGAQWDTSTSGAGLAALRLNTP</sequence>
<dbReference type="Pfam" id="PF22758">
    <property type="entry name" value="Phage_cement"/>
    <property type="match status" value="1"/>
</dbReference>
<evidence type="ECO:0000313" key="1">
    <source>
        <dbReference type="EMBL" id="MCX5569610.1"/>
    </source>
</evidence>
<reference evidence="1" key="1">
    <citation type="submission" date="2022-11" db="EMBL/GenBank/DDBJ databases">
        <title>Biodiversity and phylogenetic relationships of bacteria.</title>
        <authorList>
            <person name="Machado R.A.R."/>
            <person name="Bhat A."/>
            <person name="Loulou A."/>
            <person name="Kallel S."/>
        </authorList>
    </citation>
    <scope>NUCLEOTIDE SEQUENCE</scope>
    <source>
        <strain evidence="1">K-TC2</strain>
    </source>
</reference>
<proteinExistence type="predicted"/>